<dbReference type="GO" id="GO:0030643">
    <property type="term" value="P:intracellular phosphate ion homeostasis"/>
    <property type="evidence" value="ECO:0007669"/>
    <property type="project" value="InterPro"/>
</dbReference>
<name>A0A383DUS6_9ZZZZ</name>
<evidence type="ECO:0000313" key="2">
    <source>
        <dbReference type="EMBL" id="SVE47985.1"/>
    </source>
</evidence>
<accession>A0A383DUS6</accession>
<dbReference type="SUPFAM" id="SSF109755">
    <property type="entry name" value="PhoU-like"/>
    <property type="match status" value="1"/>
</dbReference>
<protein>
    <recommendedName>
        <fullName evidence="1">PhoU domain-containing protein</fullName>
    </recommendedName>
</protein>
<feature type="domain" description="PhoU" evidence="1">
    <location>
        <begin position="20"/>
        <end position="63"/>
    </location>
</feature>
<dbReference type="Gene3D" id="1.20.58.220">
    <property type="entry name" value="Phosphate transport system protein phou homolog 2, domain 2"/>
    <property type="match status" value="1"/>
</dbReference>
<dbReference type="PANTHER" id="PTHR42930:SF3">
    <property type="entry name" value="PHOSPHATE-SPECIFIC TRANSPORT SYSTEM ACCESSORY PROTEIN PHOU"/>
    <property type="match status" value="1"/>
</dbReference>
<dbReference type="Pfam" id="PF01895">
    <property type="entry name" value="PhoU"/>
    <property type="match status" value="1"/>
</dbReference>
<gene>
    <name evidence="2" type="ORF">METZ01_LOCUS500839</name>
</gene>
<reference evidence="2" key="1">
    <citation type="submission" date="2018-05" db="EMBL/GenBank/DDBJ databases">
        <authorList>
            <person name="Lanie J.A."/>
            <person name="Ng W.-L."/>
            <person name="Kazmierczak K.M."/>
            <person name="Andrzejewski T.M."/>
            <person name="Davidsen T.M."/>
            <person name="Wayne K.J."/>
            <person name="Tettelin H."/>
            <person name="Glass J.I."/>
            <person name="Rusch D."/>
            <person name="Podicherti R."/>
            <person name="Tsui H.-C.T."/>
            <person name="Winkler M.E."/>
        </authorList>
    </citation>
    <scope>NUCLEOTIDE SEQUENCE</scope>
</reference>
<organism evidence="2">
    <name type="scientific">marine metagenome</name>
    <dbReference type="NCBI Taxonomy" id="408172"/>
    <lineage>
        <taxon>unclassified sequences</taxon>
        <taxon>metagenomes</taxon>
        <taxon>ecological metagenomes</taxon>
    </lineage>
</organism>
<dbReference type="PANTHER" id="PTHR42930">
    <property type="entry name" value="PHOSPHATE-SPECIFIC TRANSPORT SYSTEM ACCESSORY PROTEIN PHOU"/>
    <property type="match status" value="1"/>
</dbReference>
<dbReference type="EMBL" id="UINC01220184">
    <property type="protein sequence ID" value="SVE47985.1"/>
    <property type="molecule type" value="Genomic_DNA"/>
</dbReference>
<dbReference type="InterPro" id="IPR026022">
    <property type="entry name" value="PhoU_dom"/>
</dbReference>
<proteinExistence type="predicted"/>
<dbReference type="AlphaFoldDB" id="A0A383DUS6"/>
<evidence type="ECO:0000259" key="1">
    <source>
        <dbReference type="Pfam" id="PF01895"/>
    </source>
</evidence>
<feature type="non-terminal residue" evidence="2">
    <location>
        <position position="65"/>
    </location>
</feature>
<dbReference type="InterPro" id="IPR038078">
    <property type="entry name" value="PhoU-like_sf"/>
</dbReference>
<dbReference type="InterPro" id="IPR028366">
    <property type="entry name" value="PhoU"/>
</dbReference>
<sequence>MEQHIVKGFDRDLDKIKDHINKIAGLVESQLAYAYQSLNERDILIAEKVIERDKKIDKLYQELLD</sequence>
<dbReference type="GO" id="GO:0045936">
    <property type="term" value="P:negative regulation of phosphate metabolic process"/>
    <property type="evidence" value="ECO:0007669"/>
    <property type="project" value="InterPro"/>
</dbReference>